<dbReference type="EMBL" id="CP115667">
    <property type="protein sequence ID" value="WBW49390.1"/>
    <property type="molecule type" value="Genomic_DNA"/>
</dbReference>
<accession>A0ABY7QTQ6</accession>
<evidence type="ECO:0000256" key="3">
    <source>
        <dbReference type="ARBA" id="ARBA00023239"/>
    </source>
</evidence>
<dbReference type="NCBIfam" id="NF004283">
    <property type="entry name" value="PRK05692.1"/>
    <property type="match status" value="1"/>
</dbReference>
<keyword evidence="2" id="KW-0479">Metal-binding</keyword>
<evidence type="ECO:0000256" key="2">
    <source>
        <dbReference type="ARBA" id="ARBA00022723"/>
    </source>
</evidence>
<dbReference type="RefSeq" id="WP_271190922.1">
    <property type="nucleotide sequence ID" value="NZ_CP115667.1"/>
</dbReference>
<reference evidence="5 6" key="1">
    <citation type="submission" date="2023-01" db="EMBL/GenBank/DDBJ databases">
        <authorList>
            <person name="Lee S.H."/>
            <person name="Jung H.S."/>
            <person name="Yun J.U."/>
        </authorList>
    </citation>
    <scope>NUCLEOTIDE SEQUENCE [LARGE SCALE GENOMIC DNA]</scope>
    <source>
        <strain evidence="5 6">CBA3646</strain>
    </source>
</reference>
<dbReference type="Gene3D" id="3.20.20.70">
    <property type="entry name" value="Aldolase class I"/>
    <property type="match status" value="1"/>
</dbReference>
<dbReference type="PANTHER" id="PTHR42738">
    <property type="entry name" value="HYDROXYMETHYLGLUTARYL-COA LYASE"/>
    <property type="match status" value="1"/>
</dbReference>
<evidence type="ECO:0000313" key="6">
    <source>
        <dbReference type="Proteomes" id="UP001210339"/>
    </source>
</evidence>
<comment type="similarity">
    <text evidence="1">Belongs to the HMG-CoA lyase family.</text>
</comment>
<protein>
    <submittedName>
        <fullName evidence="5">Hydroxymethylglutaryl-CoA lyase</fullName>
    </submittedName>
</protein>
<proteinExistence type="inferred from homology"/>
<dbReference type="InterPro" id="IPR043594">
    <property type="entry name" value="HMGL"/>
</dbReference>
<evidence type="ECO:0000256" key="1">
    <source>
        <dbReference type="ARBA" id="ARBA00009405"/>
    </source>
</evidence>
<dbReference type="InterPro" id="IPR000891">
    <property type="entry name" value="PYR_CT"/>
</dbReference>
<keyword evidence="3 5" id="KW-0456">Lyase</keyword>
<keyword evidence="6" id="KW-1185">Reference proteome</keyword>
<evidence type="ECO:0000313" key="5">
    <source>
        <dbReference type="EMBL" id="WBW49390.1"/>
    </source>
</evidence>
<organism evidence="5 6">
    <name type="scientific">Peptoniphilus equinus</name>
    <dbReference type="NCBI Taxonomy" id="3016343"/>
    <lineage>
        <taxon>Bacteria</taxon>
        <taxon>Bacillati</taxon>
        <taxon>Bacillota</taxon>
        <taxon>Tissierellia</taxon>
        <taxon>Tissierellales</taxon>
        <taxon>Peptoniphilaceae</taxon>
        <taxon>Peptoniphilus</taxon>
    </lineage>
</organism>
<dbReference type="Pfam" id="PF00682">
    <property type="entry name" value="HMGL-like"/>
    <property type="match status" value="1"/>
</dbReference>
<dbReference type="GO" id="GO:0016829">
    <property type="term" value="F:lyase activity"/>
    <property type="evidence" value="ECO:0007669"/>
    <property type="project" value="UniProtKB-KW"/>
</dbReference>
<dbReference type="Proteomes" id="UP001210339">
    <property type="component" value="Chromosome"/>
</dbReference>
<sequence>MNYIKIIEVGPRDGFQNLKAYIPVEKKIATIEAMIDAGVKHLQVTSFVSPKAIPQLKDAVEIVSAVRTKHPDLDIFALIPNYCGAESAHSIGLKKVTNVISLSASHNMANIRRTHDQSFEELEKIIKSFPDMEVCLDIATAFGCPFEGKQRDVNKLLAFEQRAYNLGVRTFNLCDTVGMADPKQVRDFIAATRAAFPDIDIEIHIHDTRGLGIVCTLAGIEAGVDGIQSTLGGLGGCPFAPGASGNTATEDVVFMMDEMGIETGINFKKILTAAKDMYQSIEGNYSGSNIRVNNTIDELAQSACFL</sequence>
<gene>
    <name evidence="5" type="ORF">O6R05_05100</name>
</gene>
<dbReference type="PANTHER" id="PTHR42738:SF7">
    <property type="entry name" value="HYDROXYMETHYLGLUTARYL-COA LYASE"/>
    <property type="match status" value="1"/>
</dbReference>
<dbReference type="CDD" id="cd07938">
    <property type="entry name" value="DRE_TIM_HMGL"/>
    <property type="match status" value="1"/>
</dbReference>
<evidence type="ECO:0000259" key="4">
    <source>
        <dbReference type="PROSITE" id="PS50991"/>
    </source>
</evidence>
<dbReference type="PROSITE" id="PS50991">
    <property type="entry name" value="PYR_CT"/>
    <property type="match status" value="1"/>
</dbReference>
<dbReference type="SUPFAM" id="SSF51569">
    <property type="entry name" value="Aldolase"/>
    <property type="match status" value="1"/>
</dbReference>
<feature type="domain" description="Pyruvate carboxyltransferase" evidence="4">
    <location>
        <begin position="4"/>
        <end position="271"/>
    </location>
</feature>
<name>A0ABY7QTQ6_9FIRM</name>
<dbReference type="InterPro" id="IPR013785">
    <property type="entry name" value="Aldolase_TIM"/>
</dbReference>